<feature type="transmembrane region" description="Helical" evidence="1">
    <location>
        <begin position="64"/>
        <end position="86"/>
    </location>
</feature>
<reference evidence="2 3" key="1">
    <citation type="submission" date="2022-02" db="EMBL/GenBank/DDBJ databases">
        <title>Comparative genomics of the first Antarctic Pseudomonas spp. capable of biotransforming 2,4,6-Trinitrotoluene.</title>
        <authorList>
            <person name="Cabrera M.A."/>
            <person name="Marquez S.L."/>
            <person name="Perez-Donoso J.M."/>
        </authorList>
    </citation>
    <scope>NUCLEOTIDE SEQUENCE [LARGE SCALE GENOMIC DNA]</scope>
    <source>
        <strain evidence="2 3">TNT19</strain>
    </source>
</reference>
<dbReference type="EMBL" id="JAKNRW010000008">
    <property type="protein sequence ID" value="MCK1791070.1"/>
    <property type="molecule type" value="Genomic_DNA"/>
</dbReference>
<protein>
    <submittedName>
        <fullName evidence="2">DMT family transporter</fullName>
    </submittedName>
</protein>
<feature type="transmembrane region" description="Helical" evidence="1">
    <location>
        <begin position="264"/>
        <end position="283"/>
    </location>
</feature>
<feature type="transmembrane region" description="Helical" evidence="1">
    <location>
        <begin position="28"/>
        <end position="52"/>
    </location>
</feature>
<keyword evidence="1" id="KW-0472">Membrane</keyword>
<feature type="transmembrane region" description="Helical" evidence="1">
    <location>
        <begin position="92"/>
        <end position="109"/>
    </location>
</feature>
<evidence type="ECO:0000256" key="1">
    <source>
        <dbReference type="SAM" id="Phobius"/>
    </source>
</evidence>
<feature type="transmembrane region" description="Helical" evidence="1">
    <location>
        <begin position="229"/>
        <end position="252"/>
    </location>
</feature>
<accession>A0ABT0EZ86</accession>
<feature type="transmembrane region" description="Helical" evidence="1">
    <location>
        <begin position="187"/>
        <end position="209"/>
    </location>
</feature>
<feature type="transmembrane region" description="Helical" evidence="1">
    <location>
        <begin position="289"/>
        <end position="307"/>
    </location>
</feature>
<evidence type="ECO:0000313" key="3">
    <source>
        <dbReference type="Proteomes" id="UP001299876"/>
    </source>
</evidence>
<name>A0ABT0EZ86_9PSED</name>
<dbReference type="Proteomes" id="UP001299876">
    <property type="component" value="Unassembled WGS sequence"/>
</dbReference>
<keyword evidence="3" id="KW-1185">Reference proteome</keyword>
<feature type="transmembrane region" description="Helical" evidence="1">
    <location>
        <begin position="154"/>
        <end position="175"/>
    </location>
</feature>
<sequence length="325" mass="34618">MTLGLLAAIAATFSWSLLYIFPGLVGDYSLFDLAVVSYAFAGLGSLIILLVYRNEVRQLRLSDWACAALLGFLGYIGYFFLITTAVLAAGPVIPPVMMGSVPIVLAIAGNMRSSSVPWRAISGPLVVAALGISLVNLSVFDFSSETVVLPTTSIWFGLLAALLAIGFWTGFGLLNESALAQRPSMSPMLWSAMLIFMCSVEMLAFIPVGLYLKLSHFASHPSGLAGTQALVVCGLIQGLGATLAGAWAWSIATRRLPLALSGQLIASGTLYATAMGLLINQRWPSPMEALGTTLLFVGVVWAIHAFYRRRTHIELNGAITGTRQN</sequence>
<keyword evidence="1" id="KW-1133">Transmembrane helix</keyword>
<gene>
    <name evidence="2" type="ORF">L9059_12925</name>
</gene>
<proteinExistence type="predicted"/>
<evidence type="ECO:0000313" key="2">
    <source>
        <dbReference type="EMBL" id="MCK1791070.1"/>
    </source>
</evidence>
<feature type="transmembrane region" description="Helical" evidence="1">
    <location>
        <begin position="121"/>
        <end position="142"/>
    </location>
</feature>
<organism evidence="2 3">
    <name type="scientific">Pseudomonas violetae</name>
    <dbReference type="NCBI Taxonomy" id="2915813"/>
    <lineage>
        <taxon>Bacteria</taxon>
        <taxon>Pseudomonadati</taxon>
        <taxon>Pseudomonadota</taxon>
        <taxon>Gammaproteobacteria</taxon>
        <taxon>Pseudomonadales</taxon>
        <taxon>Pseudomonadaceae</taxon>
        <taxon>Pseudomonas</taxon>
    </lineage>
</organism>
<comment type="caution">
    <text evidence="2">The sequence shown here is derived from an EMBL/GenBank/DDBJ whole genome shotgun (WGS) entry which is preliminary data.</text>
</comment>
<keyword evidence="1" id="KW-0812">Transmembrane</keyword>
<dbReference type="RefSeq" id="WP_247291366.1">
    <property type="nucleotide sequence ID" value="NZ_JAKNRW010000008.1"/>
</dbReference>